<dbReference type="InterPro" id="IPR036322">
    <property type="entry name" value="WD40_repeat_dom_sf"/>
</dbReference>
<feature type="region of interest" description="Disordered" evidence="1">
    <location>
        <begin position="414"/>
        <end position="444"/>
    </location>
</feature>
<name>A0A2H3K4B9_WOLCO</name>
<sequence>MSEHPEVAIWTPPNYDISRPPRLSKAFSLEKDDTWAYNFARLAKWYHPDGSTAIAQCENRSFHLLDILRPHRSSMILDSSMAETSISPSRVFCQPSPILDFEWYPAATVHDPASYCFLASVRECPVKLLDAADGRLRASYKIVDHRERFIAPHSMAFNPAANKIYCGFEDAIEVFDIQEPGEGTRLHTTPSKKSRDGLKGIISALAFCRDTTSGMYAAGSLSPSAPSSSNIALFSETGGEAPIMFLGAESRTPRQGFGVRAGVMQMMFNPALPYLLYASFRRHEIIYEWDLRSDVSVPARTFHRHGSTDPASKSRTERPHAELTNQKLRFDIDSCGRWLAVGDQHGDVTLFDLATGHQSPVHHGDENSAGRLGPALKYPAHGDAVGSVAFHPLRPCLLSVSGSRHFDARYENMAQDGDPVSSSSDSEDDDGDGSASQDAIATGRRDSLVKINRAHPQPVAFDASVKVWNFEVGACRTGAGIENQ</sequence>
<reference evidence="2 3" key="1">
    <citation type="journal article" date="2012" name="Science">
        <title>The Paleozoic origin of enzymatic lignin decomposition reconstructed from 31 fungal genomes.</title>
        <authorList>
            <person name="Floudas D."/>
            <person name="Binder M."/>
            <person name="Riley R."/>
            <person name="Barry K."/>
            <person name="Blanchette R.A."/>
            <person name="Henrissat B."/>
            <person name="Martinez A.T."/>
            <person name="Otillar R."/>
            <person name="Spatafora J.W."/>
            <person name="Yadav J.S."/>
            <person name="Aerts A."/>
            <person name="Benoit I."/>
            <person name="Boyd A."/>
            <person name="Carlson A."/>
            <person name="Copeland A."/>
            <person name="Coutinho P.M."/>
            <person name="de Vries R.P."/>
            <person name="Ferreira P."/>
            <person name="Findley K."/>
            <person name="Foster B."/>
            <person name="Gaskell J."/>
            <person name="Glotzer D."/>
            <person name="Gorecki P."/>
            <person name="Heitman J."/>
            <person name="Hesse C."/>
            <person name="Hori C."/>
            <person name="Igarashi K."/>
            <person name="Jurgens J.A."/>
            <person name="Kallen N."/>
            <person name="Kersten P."/>
            <person name="Kohler A."/>
            <person name="Kuees U."/>
            <person name="Kumar T.K.A."/>
            <person name="Kuo A."/>
            <person name="LaButti K."/>
            <person name="Larrondo L.F."/>
            <person name="Lindquist E."/>
            <person name="Ling A."/>
            <person name="Lombard V."/>
            <person name="Lucas S."/>
            <person name="Lundell T."/>
            <person name="Martin R."/>
            <person name="McLaughlin D.J."/>
            <person name="Morgenstern I."/>
            <person name="Morin E."/>
            <person name="Murat C."/>
            <person name="Nagy L.G."/>
            <person name="Nolan M."/>
            <person name="Ohm R.A."/>
            <person name="Patyshakuliyeva A."/>
            <person name="Rokas A."/>
            <person name="Ruiz-Duenas F.J."/>
            <person name="Sabat G."/>
            <person name="Salamov A."/>
            <person name="Samejima M."/>
            <person name="Schmutz J."/>
            <person name="Slot J.C."/>
            <person name="St John F."/>
            <person name="Stenlid J."/>
            <person name="Sun H."/>
            <person name="Sun S."/>
            <person name="Syed K."/>
            <person name="Tsang A."/>
            <person name="Wiebenga A."/>
            <person name="Young D."/>
            <person name="Pisabarro A."/>
            <person name="Eastwood D.C."/>
            <person name="Martin F."/>
            <person name="Cullen D."/>
            <person name="Grigoriev I.V."/>
            <person name="Hibbett D.S."/>
        </authorList>
    </citation>
    <scope>NUCLEOTIDE SEQUENCE [LARGE SCALE GENOMIC DNA]</scope>
    <source>
        <strain evidence="2 3">MD-104</strain>
    </source>
</reference>
<evidence type="ECO:0000313" key="3">
    <source>
        <dbReference type="Proteomes" id="UP000218811"/>
    </source>
</evidence>
<protein>
    <recommendedName>
        <fullName evidence="4">WD40 repeat-like protein</fullName>
    </recommendedName>
</protein>
<dbReference type="OMA" id="SFYATCR"/>
<gene>
    <name evidence="2" type="ORF">WOLCODRAFT_103329</name>
</gene>
<dbReference type="OrthoDB" id="239865at2759"/>
<evidence type="ECO:0008006" key="4">
    <source>
        <dbReference type="Google" id="ProtNLM"/>
    </source>
</evidence>
<keyword evidence="3" id="KW-1185">Reference proteome</keyword>
<evidence type="ECO:0000256" key="1">
    <source>
        <dbReference type="SAM" id="MobiDB-lite"/>
    </source>
</evidence>
<dbReference type="PANTHER" id="PTHR13211">
    <property type="entry name" value="TELOMERASE CAJAL BODY PROTEIN 1"/>
    <property type="match status" value="1"/>
</dbReference>
<dbReference type="InterPro" id="IPR051150">
    <property type="entry name" value="SWT21/TCAB1_mRNA_Telomere"/>
</dbReference>
<dbReference type="InterPro" id="IPR015943">
    <property type="entry name" value="WD40/YVTN_repeat-like_dom_sf"/>
</dbReference>
<dbReference type="Gene3D" id="2.130.10.10">
    <property type="entry name" value="YVTN repeat-like/Quinoprotein amine dehydrogenase"/>
    <property type="match status" value="2"/>
</dbReference>
<accession>A0A2H3K4B9</accession>
<dbReference type="EMBL" id="KB468135">
    <property type="protein sequence ID" value="PCH43277.1"/>
    <property type="molecule type" value="Genomic_DNA"/>
</dbReference>
<dbReference type="SUPFAM" id="SSF50978">
    <property type="entry name" value="WD40 repeat-like"/>
    <property type="match status" value="1"/>
</dbReference>
<dbReference type="Proteomes" id="UP000218811">
    <property type="component" value="Unassembled WGS sequence"/>
</dbReference>
<dbReference type="AlphaFoldDB" id="A0A2H3K4B9"/>
<dbReference type="STRING" id="742152.A0A2H3K4B9"/>
<organism evidence="2 3">
    <name type="scientific">Wolfiporia cocos (strain MD-104)</name>
    <name type="common">Brown rot fungus</name>
    <dbReference type="NCBI Taxonomy" id="742152"/>
    <lineage>
        <taxon>Eukaryota</taxon>
        <taxon>Fungi</taxon>
        <taxon>Dikarya</taxon>
        <taxon>Basidiomycota</taxon>
        <taxon>Agaricomycotina</taxon>
        <taxon>Agaricomycetes</taxon>
        <taxon>Polyporales</taxon>
        <taxon>Phaeolaceae</taxon>
        <taxon>Wolfiporia</taxon>
    </lineage>
</organism>
<evidence type="ECO:0000313" key="2">
    <source>
        <dbReference type="EMBL" id="PCH43277.1"/>
    </source>
</evidence>
<proteinExistence type="predicted"/>
<dbReference type="PANTHER" id="PTHR13211:SF0">
    <property type="entry name" value="TELOMERASE CAJAL BODY PROTEIN 1"/>
    <property type="match status" value="1"/>
</dbReference>